<proteinExistence type="predicted"/>
<feature type="chain" id="PRO_5043122849" evidence="1">
    <location>
        <begin position="18"/>
        <end position="95"/>
    </location>
</feature>
<dbReference type="Proteomes" id="UP000274131">
    <property type="component" value="Unassembled WGS sequence"/>
</dbReference>
<sequence>MIKVIALVCLLVVVVTSQNSKNRPTPVFLVGASEQAKEAFYNIISRDWTSSQKDKAIDALVAKLGSKVQASYAQFKKDIAAIKAKYGKSVEAQVT</sequence>
<dbReference type="AlphaFoldDB" id="A0A0N4VEC2"/>
<dbReference type="WBParaSite" id="EVEC_0000902701-mRNA-1">
    <property type="protein sequence ID" value="EVEC_0000902701-mRNA-1"/>
    <property type="gene ID" value="EVEC_0000902701"/>
</dbReference>
<evidence type="ECO:0000313" key="2">
    <source>
        <dbReference type="EMBL" id="VDD93717.1"/>
    </source>
</evidence>
<organism evidence="4">
    <name type="scientific">Enterobius vermicularis</name>
    <name type="common">Human pinworm</name>
    <dbReference type="NCBI Taxonomy" id="51028"/>
    <lineage>
        <taxon>Eukaryota</taxon>
        <taxon>Metazoa</taxon>
        <taxon>Ecdysozoa</taxon>
        <taxon>Nematoda</taxon>
        <taxon>Chromadorea</taxon>
        <taxon>Rhabditida</taxon>
        <taxon>Spirurina</taxon>
        <taxon>Oxyuridomorpha</taxon>
        <taxon>Oxyuroidea</taxon>
        <taxon>Oxyuridae</taxon>
        <taxon>Enterobius</taxon>
    </lineage>
</organism>
<evidence type="ECO:0000313" key="3">
    <source>
        <dbReference type="Proteomes" id="UP000274131"/>
    </source>
</evidence>
<gene>
    <name evidence="2" type="ORF">EVEC_LOCUS8468</name>
</gene>
<keyword evidence="1" id="KW-0732">Signal</keyword>
<accession>A0A0N4VEC2</accession>
<reference evidence="4" key="1">
    <citation type="submission" date="2017-02" db="UniProtKB">
        <authorList>
            <consortium name="WormBaseParasite"/>
        </authorList>
    </citation>
    <scope>IDENTIFICATION</scope>
</reference>
<name>A0A0N4VEC2_ENTVE</name>
<protein>
    <submittedName>
        <fullName evidence="4">Apolipophorin-III</fullName>
    </submittedName>
</protein>
<evidence type="ECO:0000313" key="4">
    <source>
        <dbReference type="WBParaSite" id="EVEC_0000902701-mRNA-1"/>
    </source>
</evidence>
<keyword evidence="3" id="KW-1185">Reference proteome</keyword>
<reference evidence="2 3" key="2">
    <citation type="submission" date="2018-10" db="EMBL/GenBank/DDBJ databases">
        <authorList>
            <consortium name="Pathogen Informatics"/>
        </authorList>
    </citation>
    <scope>NUCLEOTIDE SEQUENCE [LARGE SCALE GENOMIC DNA]</scope>
</reference>
<feature type="signal peptide" evidence="1">
    <location>
        <begin position="1"/>
        <end position="17"/>
    </location>
</feature>
<dbReference type="EMBL" id="UXUI01009439">
    <property type="protein sequence ID" value="VDD93717.1"/>
    <property type="molecule type" value="Genomic_DNA"/>
</dbReference>
<evidence type="ECO:0000256" key="1">
    <source>
        <dbReference type="SAM" id="SignalP"/>
    </source>
</evidence>